<keyword evidence="1" id="KW-0472">Membrane</keyword>
<sequence length="141" mass="15747">MREIGEVVGIEKGYAKVRIKRTEACARCGACNMGQAKSIDFLAKNMASAKIGDKVEIETQTNNVLKASFIMYGIPLLFFLIGTLLAYFIANQLGMIQWNNLISFIAGIIWTLVSYLLIKKNENKFSQDTGYQAVINKIIRS</sequence>
<evidence type="ECO:0000313" key="3">
    <source>
        <dbReference type="Proteomes" id="UP000196365"/>
    </source>
</evidence>
<accession>A0A1T4K0T7</accession>
<evidence type="ECO:0000256" key="1">
    <source>
        <dbReference type="SAM" id="Phobius"/>
    </source>
</evidence>
<feature type="transmembrane region" description="Helical" evidence="1">
    <location>
        <begin position="69"/>
        <end position="90"/>
    </location>
</feature>
<dbReference type="OrthoDB" id="307768at2"/>
<dbReference type="Proteomes" id="UP000196365">
    <property type="component" value="Unassembled WGS sequence"/>
</dbReference>
<gene>
    <name evidence="2" type="ORF">SAMN02745973_00266</name>
</gene>
<dbReference type="RefSeq" id="WP_087677706.1">
    <property type="nucleotide sequence ID" value="NZ_FUWV01000001.1"/>
</dbReference>
<evidence type="ECO:0000313" key="2">
    <source>
        <dbReference type="EMBL" id="SJZ35998.1"/>
    </source>
</evidence>
<reference evidence="2 3" key="1">
    <citation type="submission" date="2017-02" db="EMBL/GenBank/DDBJ databases">
        <authorList>
            <person name="Peterson S.W."/>
        </authorList>
    </citation>
    <scope>NUCLEOTIDE SEQUENCE [LARGE SCALE GENOMIC DNA]</scope>
    <source>
        <strain evidence="2 3">DSM 15102</strain>
    </source>
</reference>
<feature type="transmembrane region" description="Helical" evidence="1">
    <location>
        <begin position="96"/>
        <end position="118"/>
    </location>
</feature>
<protein>
    <submittedName>
        <fullName evidence="2">Positive regulator of sigma(E), RseC/MucC</fullName>
    </submittedName>
</protein>
<keyword evidence="1" id="KW-0812">Transmembrane</keyword>
<dbReference type="EMBL" id="FUWV01000001">
    <property type="protein sequence ID" value="SJZ35998.1"/>
    <property type="molecule type" value="Genomic_DNA"/>
</dbReference>
<name>A0A1T4K0T7_9FIRM</name>
<dbReference type="PANTHER" id="PTHR35867:SF1">
    <property type="entry name" value="PROTEIN RSEC"/>
    <property type="match status" value="1"/>
</dbReference>
<dbReference type="PIRSF" id="PIRSF004923">
    <property type="entry name" value="RseC"/>
    <property type="match status" value="1"/>
</dbReference>
<dbReference type="InterPro" id="IPR007359">
    <property type="entry name" value="SigmaE_reg_RseC_MucC"/>
</dbReference>
<keyword evidence="3" id="KW-1185">Reference proteome</keyword>
<organism evidence="2 3">
    <name type="scientific">Garciella nitratireducens DSM 15102</name>
    <dbReference type="NCBI Taxonomy" id="1121911"/>
    <lineage>
        <taxon>Bacteria</taxon>
        <taxon>Bacillati</taxon>
        <taxon>Bacillota</taxon>
        <taxon>Clostridia</taxon>
        <taxon>Eubacteriales</taxon>
        <taxon>Eubacteriaceae</taxon>
        <taxon>Garciella</taxon>
    </lineage>
</organism>
<dbReference type="InterPro" id="IPR026268">
    <property type="entry name" value="RseC"/>
</dbReference>
<dbReference type="PANTHER" id="PTHR35867">
    <property type="entry name" value="PROTEIN RSEC"/>
    <property type="match status" value="1"/>
</dbReference>
<dbReference type="AlphaFoldDB" id="A0A1T4K0T7"/>
<dbReference type="Pfam" id="PF04246">
    <property type="entry name" value="RseC_MucC"/>
    <property type="match status" value="1"/>
</dbReference>
<proteinExistence type="predicted"/>
<keyword evidence="1" id="KW-1133">Transmembrane helix</keyword>